<keyword evidence="3" id="KW-0274">FAD</keyword>
<evidence type="ECO:0000313" key="8">
    <source>
        <dbReference type="Proteomes" id="UP000813444"/>
    </source>
</evidence>
<name>A0A8K0WLD6_9HYPO</name>
<evidence type="ECO:0000256" key="2">
    <source>
        <dbReference type="ARBA" id="ARBA00022630"/>
    </source>
</evidence>
<evidence type="ECO:0000256" key="5">
    <source>
        <dbReference type="ARBA" id="ARBA00023033"/>
    </source>
</evidence>
<dbReference type="EMBL" id="JAGPNK010000015">
    <property type="protein sequence ID" value="KAH7308599.1"/>
    <property type="molecule type" value="Genomic_DNA"/>
</dbReference>
<comment type="caution">
    <text evidence="7">The sequence shown here is derived from an EMBL/GenBank/DDBJ whole genome shotgun (WGS) entry which is preliminary data.</text>
</comment>
<keyword evidence="5" id="KW-0503">Monooxygenase</keyword>
<sequence>MNSVRDTYTCADRSAVRPLEILLVGAGITGLSTALALAKTGHSVTVFEFASEIKEVGAGIQIPPNASRILKRLGVLDELVPLMSFPSKASFRRYDSDDEIGSSPMMPELGQKYGAPAGIVHRADLQRVLLHAALGQGCRILTSHSVVAAHPSFRPRILVLDRQTGARRWWDADVVIAADGIKSTLRKQITTAIGFQDDPIPTGDAAYRLLIPRERIQHDPALLEMLNQNEAVRYMGPGGHVVGYPLRGNMLYNMVLVHPDESDNSITDRDCWITRGDRAKMLAFYSSWSPKIRAWISYADESVLDWSLNTYKPLPCWVHGYIALAGDACHPMLPYVAQGAASGIEDAASLARIFTHTDNVPLALSLYQKVRKERAERLAASASDTGRYLHLRDGPEQQQRDRQIIHQNVNNRTNDRWRDSEWQDFMFNTDVMRDIDENWEALVDSAPRQS</sequence>
<dbReference type="InterPro" id="IPR002938">
    <property type="entry name" value="FAD-bd"/>
</dbReference>
<dbReference type="PRINTS" id="PR00420">
    <property type="entry name" value="RNGMNOXGNASE"/>
</dbReference>
<evidence type="ECO:0000256" key="3">
    <source>
        <dbReference type="ARBA" id="ARBA00022827"/>
    </source>
</evidence>
<evidence type="ECO:0000259" key="6">
    <source>
        <dbReference type="Pfam" id="PF01494"/>
    </source>
</evidence>
<dbReference type="InterPro" id="IPR050493">
    <property type="entry name" value="FAD-dep_Monooxygenase_BioMet"/>
</dbReference>
<dbReference type="SUPFAM" id="SSF54373">
    <property type="entry name" value="FAD-linked reductases, C-terminal domain"/>
    <property type="match status" value="1"/>
</dbReference>
<evidence type="ECO:0000313" key="7">
    <source>
        <dbReference type="EMBL" id="KAH7308599.1"/>
    </source>
</evidence>
<dbReference type="GO" id="GO:0004497">
    <property type="term" value="F:monooxygenase activity"/>
    <property type="evidence" value="ECO:0007669"/>
    <property type="project" value="UniProtKB-KW"/>
</dbReference>
<dbReference type="OrthoDB" id="1878542at2759"/>
<gene>
    <name evidence="7" type="ORF">B0I35DRAFT_360568</name>
</gene>
<dbReference type="GO" id="GO:0071949">
    <property type="term" value="F:FAD binding"/>
    <property type="evidence" value="ECO:0007669"/>
    <property type="project" value="InterPro"/>
</dbReference>
<evidence type="ECO:0000256" key="4">
    <source>
        <dbReference type="ARBA" id="ARBA00023002"/>
    </source>
</evidence>
<dbReference type="Proteomes" id="UP000813444">
    <property type="component" value="Unassembled WGS sequence"/>
</dbReference>
<keyword evidence="2" id="KW-0285">Flavoprotein</keyword>
<organism evidence="7 8">
    <name type="scientific">Stachybotrys elegans</name>
    <dbReference type="NCBI Taxonomy" id="80388"/>
    <lineage>
        <taxon>Eukaryota</taxon>
        <taxon>Fungi</taxon>
        <taxon>Dikarya</taxon>
        <taxon>Ascomycota</taxon>
        <taxon>Pezizomycotina</taxon>
        <taxon>Sordariomycetes</taxon>
        <taxon>Hypocreomycetidae</taxon>
        <taxon>Hypocreales</taxon>
        <taxon>Stachybotryaceae</taxon>
        <taxon>Stachybotrys</taxon>
    </lineage>
</organism>
<comment type="similarity">
    <text evidence="1">Belongs to the paxM FAD-dependent monooxygenase family.</text>
</comment>
<dbReference type="SUPFAM" id="SSF51905">
    <property type="entry name" value="FAD/NAD(P)-binding domain"/>
    <property type="match status" value="1"/>
</dbReference>
<feature type="domain" description="FAD-binding" evidence="6">
    <location>
        <begin position="317"/>
        <end position="379"/>
    </location>
</feature>
<dbReference type="InterPro" id="IPR036188">
    <property type="entry name" value="FAD/NAD-bd_sf"/>
</dbReference>
<dbReference type="Gene3D" id="3.50.50.60">
    <property type="entry name" value="FAD/NAD(P)-binding domain"/>
    <property type="match status" value="1"/>
</dbReference>
<accession>A0A8K0WLD6</accession>
<dbReference type="PANTHER" id="PTHR13789:SF147">
    <property type="entry name" value="PUTATIVE (AFU_ORTHOLOGUE AFUA_2G01950)-RELATED"/>
    <property type="match status" value="1"/>
</dbReference>
<dbReference type="Pfam" id="PF01494">
    <property type="entry name" value="FAD_binding_3"/>
    <property type="match status" value="2"/>
</dbReference>
<dbReference type="PANTHER" id="PTHR13789">
    <property type="entry name" value="MONOOXYGENASE"/>
    <property type="match status" value="1"/>
</dbReference>
<reference evidence="7" key="1">
    <citation type="journal article" date="2021" name="Nat. Commun.">
        <title>Genetic determinants of endophytism in the Arabidopsis root mycobiome.</title>
        <authorList>
            <person name="Mesny F."/>
            <person name="Miyauchi S."/>
            <person name="Thiergart T."/>
            <person name="Pickel B."/>
            <person name="Atanasova L."/>
            <person name="Karlsson M."/>
            <person name="Huettel B."/>
            <person name="Barry K.W."/>
            <person name="Haridas S."/>
            <person name="Chen C."/>
            <person name="Bauer D."/>
            <person name="Andreopoulos W."/>
            <person name="Pangilinan J."/>
            <person name="LaButti K."/>
            <person name="Riley R."/>
            <person name="Lipzen A."/>
            <person name="Clum A."/>
            <person name="Drula E."/>
            <person name="Henrissat B."/>
            <person name="Kohler A."/>
            <person name="Grigoriev I.V."/>
            <person name="Martin F.M."/>
            <person name="Hacquard S."/>
        </authorList>
    </citation>
    <scope>NUCLEOTIDE SEQUENCE</scope>
    <source>
        <strain evidence="7">MPI-CAGE-CH-0235</strain>
    </source>
</reference>
<keyword evidence="4" id="KW-0560">Oxidoreductase</keyword>
<protein>
    <recommendedName>
        <fullName evidence="6">FAD-binding domain-containing protein</fullName>
    </recommendedName>
</protein>
<evidence type="ECO:0000256" key="1">
    <source>
        <dbReference type="ARBA" id="ARBA00007992"/>
    </source>
</evidence>
<feature type="domain" description="FAD-binding" evidence="6">
    <location>
        <begin position="20"/>
        <end position="193"/>
    </location>
</feature>
<keyword evidence="8" id="KW-1185">Reference proteome</keyword>
<dbReference type="AlphaFoldDB" id="A0A8K0WLD6"/>
<proteinExistence type="inferred from homology"/>